<evidence type="ECO:0000313" key="7">
    <source>
        <dbReference type="Proteomes" id="UP000542125"/>
    </source>
</evidence>
<sequence length="299" mass="34585">MKWVIIALYLGCIAYVHLRGRVRLRFFRQLFDHSSIVAPINVFMYMFSRVPAIPYIPADRLPALKALDDNWEIIRDEAVNLREAQRIRAAAKNNDAGFNSFFKSGWKRFYLKWYEAEHPSAGEFCPKTVEILRGIPEVKAAMFAELPPGATLNKHRDPFAGSLRYHLGLETPNDDRCFIEVDGQRYSWRDGESVVFDETFIHWAQNGSDKDRIILFCDVERPLKTRWAQAFNHWFGRKVMTAASSPNEDGDKTGLINKLFYVVWVGGQYRRKLKNWNRTVYHLTKAALIVGVVALIIVI</sequence>
<reference evidence="6 7" key="1">
    <citation type="submission" date="2020-07" db="EMBL/GenBank/DDBJ databases">
        <title>Genomic Encyclopedia of Type Strains, Phase IV (KMG-V): Genome sequencing to study the core and pangenomes of soil and plant-associated prokaryotes.</title>
        <authorList>
            <person name="Whitman W."/>
        </authorList>
    </citation>
    <scope>NUCLEOTIDE SEQUENCE [LARGE SCALE GENOMIC DNA]</scope>
    <source>
        <strain evidence="6 7">SAS40</strain>
    </source>
</reference>
<dbReference type="PANTHER" id="PTHR46332:SF5">
    <property type="entry name" value="ASPARTATE BETA-HYDROXYLASE DOMAIN CONTAINING 2"/>
    <property type="match status" value="1"/>
</dbReference>
<gene>
    <name evidence="6" type="ORF">FHW18_002293</name>
</gene>
<organism evidence="6 7">
    <name type="scientific">Pigmentiphaga litoralis</name>
    <dbReference type="NCBI Taxonomy" id="516702"/>
    <lineage>
        <taxon>Bacteria</taxon>
        <taxon>Pseudomonadati</taxon>
        <taxon>Pseudomonadota</taxon>
        <taxon>Betaproteobacteria</taxon>
        <taxon>Burkholderiales</taxon>
        <taxon>Alcaligenaceae</taxon>
        <taxon>Pigmentiphaga</taxon>
    </lineage>
</organism>
<evidence type="ECO:0000256" key="4">
    <source>
        <dbReference type="SAM" id="Phobius"/>
    </source>
</evidence>
<dbReference type="InterPro" id="IPR047694">
    <property type="entry name" value="Lipid_A_LpxO-like"/>
</dbReference>
<keyword evidence="4" id="KW-0812">Transmembrane</keyword>
<dbReference type="EC" id="1.14.11.-" evidence="6"/>
<keyword evidence="3 6" id="KW-0560">Oxidoreductase</keyword>
<keyword evidence="2" id="KW-0223">Dioxygenase</keyword>
<evidence type="ECO:0000259" key="5">
    <source>
        <dbReference type="Pfam" id="PF05118"/>
    </source>
</evidence>
<dbReference type="InterPro" id="IPR027443">
    <property type="entry name" value="IPNS-like_sf"/>
</dbReference>
<name>A0A7Y9ITW9_9BURK</name>
<dbReference type="RefSeq" id="WP_179586363.1">
    <property type="nucleotide sequence ID" value="NZ_JACBYR010000001.1"/>
</dbReference>
<dbReference type="NCBIfam" id="NF033391">
    <property type="entry name" value="lipid_A_LpxO"/>
    <property type="match status" value="1"/>
</dbReference>
<protein>
    <submittedName>
        <fullName evidence="6">Beta-hydroxylase</fullName>
        <ecNumber evidence="6">1.14.11.-</ecNumber>
    </submittedName>
</protein>
<dbReference type="AlphaFoldDB" id="A0A7Y9ITW9"/>
<dbReference type="GO" id="GO:0051213">
    <property type="term" value="F:dioxygenase activity"/>
    <property type="evidence" value="ECO:0007669"/>
    <property type="project" value="UniProtKB-KW"/>
</dbReference>
<accession>A0A7Y9ITW9</accession>
<keyword evidence="4" id="KW-0472">Membrane</keyword>
<keyword evidence="4" id="KW-1133">Transmembrane helix</keyword>
<keyword evidence="7" id="KW-1185">Reference proteome</keyword>
<feature type="domain" description="Aspartyl/asparaginy/proline hydroxylase" evidence="5">
    <location>
        <begin position="69"/>
        <end position="222"/>
    </location>
</feature>
<dbReference type="InterPro" id="IPR051821">
    <property type="entry name" value="Asp/Asn_beta-hydroxylase"/>
</dbReference>
<dbReference type="PANTHER" id="PTHR46332">
    <property type="entry name" value="ASPARTATE BETA-HYDROXYLASE DOMAIN-CONTAINING PROTEIN 2"/>
    <property type="match status" value="1"/>
</dbReference>
<dbReference type="Proteomes" id="UP000542125">
    <property type="component" value="Unassembled WGS sequence"/>
</dbReference>
<evidence type="ECO:0000256" key="3">
    <source>
        <dbReference type="ARBA" id="ARBA00023002"/>
    </source>
</evidence>
<proteinExistence type="inferred from homology"/>
<dbReference type="InterPro" id="IPR007803">
    <property type="entry name" value="Asp/Arg/Pro-Hydrxlase"/>
</dbReference>
<comment type="similarity">
    <text evidence="1">Belongs to the aspartyl/asparaginyl beta-hydroxylase family.</text>
</comment>
<evidence type="ECO:0000256" key="1">
    <source>
        <dbReference type="ARBA" id="ARBA00007730"/>
    </source>
</evidence>
<comment type="caution">
    <text evidence="6">The sequence shown here is derived from an EMBL/GenBank/DDBJ whole genome shotgun (WGS) entry which is preliminary data.</text>
</comment>
<evidence type="ECO:0000256" key="2">
    <source>
        <dbReference type="ARBA" id="ARBA00022964"/>
    </source>
</evidence>
<dbReference type="Gene3D" id="2.60.120.330">
    <property type="entry name" value="B-lactam Antibiotic, Isopenicillin N Synthase, Chain"/>
    <property type="match status" value="1"/>
</dbReference>
<dbReference type="EMBL" id="JACBYR010000001">
    <property type="protein sequence ID" value="NYE83022.1"/>
    <property type="molecule type" value="Genomic_DNA"/>
</dbReference>
<dbReference type="Pfam" id="PF05118">
    <property type="entry name" value="Asp_Arg_Hydrox"/>
    <property type="match status" value="1"/>
</dbReference>
<dbReference type="SUPFAM" id="SSF51197">
    <property type="entry name" value="Clavaminate synthase-like"/>
    <property type="match status" value="1"/>
</dbReference>
<feature type="transmembrane region" description="Helical" evidence="4">
    <location>
        <begin position="280"/>
        <end position="298"/>
    </location>
</feature>
<evidence type="ECO:0000313" key="6">
    <source>
        <dbReference type="EMBL" id="NYE83022.1"/>
    </source>
</evidence>